<organism evidence="2 3">
    <name type="scientific">Poecilia latipinna</name>
    <name type="common">sailfin molly</name>
    <dbReference type="NCBI Taxonomy" id="48699"/>
    <lineage>
        <taxon>Eukaryota</taxon>
        <taxon>Metazoa</taxon>
        <taxon>Chordata</taxon>
        <taxon>Craniata</taxon>
        <taxon>Vertebrata</taxon>
        <taxon>Euteleostomi</taxon>
        <taxon>Actinopterygii</taxon>
        <taxon>Neopterygii</taxon>
        <taxon>Teleostei</taxon>
        <taxon>Neoteleostei</taxon>
        <taxon>Acanthomorphata</taxon>
        <taxon>Ovalentaria</taxon>
        <taxon>Atherinomorphae</taxon>
        <taxon>Cyprinodontiformes</taxon>
        <taxon>Poeciliidae</taxon>
        <taxon>Poeciliinae</taxon>
        <taxon>Poecilia</taxon>
    </lineage>
</organism>
<dbReference type="GeneTree" id="ENSGT00390000005318"/>
<keyword evidence="3" id="KW-1185">Reference proteome</keyword>
<dbReference type="GO" id="GO:0015293">
    <property type="term" value="F:symporter activity"/>
    <property type="evidence" value="ECO:0007669"/>
    <property type="project" value="InterPro"/>
</dbReference>
<dbReference type="GO" id="GO:0008643">
    <property type="term" value="P:carbohydrate transport"/>
    <property type="evidence" value="ECO:0007669"/>
    <property type="project" value="InterPro"/>
</dbReference>
<name>A0A3B3UNV1_9TELE</name>
<dbReference type="GO" id="GO:0005886">
    <property type="term" value="C:plasma membrane"/>
    <property type="evidence" value="ECO:0007669"/>
    <property type="project" value="TreeGrafter"/>
</dbReference>
<reference evidence="2" key="2">
    <citation type="submission" date="2025-09" db="UniProtKB">
        <authorList>
            <consortium name="Ensembl"/>
        </authorList>
    </citation>
    <scope>IDENTIFICATION</scope>
</reference>
<dbReference type="AlphaFoldDB" id="A0A3B3UNV1"/>
<protein>
    <submittedName>
        <fullName evidence="2">Uncharacterized protein</fullName>
    </submittedName>
</protein>
<dbReference type="Proteomes" id="UP000261500">
    <property type="component" value="Unplaced"/>
</dbReference>
<dbReference type="Ensembl" id="ENSPLAT00000030283.1">
    <property type="protein sequence ID" value="ENSPLAP00000014344.1"/>
    <property type="gene ID" value="ENSPLAG00000018020.1"/>
</dbReference>
<dbReference type="PANTHER" id="PTHR11328:SF30">
    <property type="entry name" value="SPHINGOSINE-1-PHOSPHATE TRANSPORTER MFSD2B"/>
    <property type="match status" value="1"/>
</dbReference>
<evidence type="ECO:0000313" key="2">
    <source>
        <dbReference type="Ensembl" id="ENSPLAP00000014344.1"/>
    </source>
</evidence>
<dbReference type="InterPro" id="IPR039672">
    <property type="entry name" value="MFS_2"/>
</dbReference>
<evidence type="ECO:0000313" key="3">
    <source>
        <dbReference type="Proteomes" id="UP000261500"/>
    </source>
</evidence>
<dbReference type="Pfam" id="PF13347">
    <property type="entry name" value="MFS_2"/>
    <property type="match status" value="1"/>
</dbReference>
<reference evidence="2" key="1">
    <citation type="submission" date="2025-08" db="UniProtKB">
        <authorList>
            <consortium name="Ensembl"/>
        </authorList>
    </citation>
    <scope>IDENTIFICATION</scope>
</reference>
<comment type="similarity">
    <text evidence="1">Belongs to the major facilitator superfamily.</text>
</comment>
<evidence type="ECO:0000256" key="1">
    <source>
        <dbReference type="ARBA" id="ARBA00008335"/>
    </source>
</evidence>
<dbReference type="GO" id="GO:0046624">
    <property type="term" value="F:sphingolipid transporter activity"/>
    <property type="evidence" value="ECO:0007669"/>
    <property type="project" value="TreeGrafter"/>
</dbReference>
<accession>A0A3B3UNV1</accession>
<sequence>TTRTCFPVPAQVKRPHSMTKLCFAIGGAPKEVTSSASAFFLQIYLLDVAQINPFQASLVLFIGRVWGAVTDPVIGFLITKSSWTKIGRLMPWLVYVRVFIDVQA</sequence>
<dbReference type="STRING" id="48699.ENSPLAP00000014344"/>
<proteinExistence type="inferred from homology"/>
<dbReference type="PANTHER" id="PTHR11328">
    <property type="entry name" value="MAJOR FACILITATOR SUPERFAMILY DOMAIN-CONTAINING PROTEIN"/>
    <property type="match status" value="1"/>
</dbReference>